<gene>
    <name evidence="1" type="primary">PARPA_14275.1 scaffold 49064</name>
</gene>
<dbReference type="STRING" id="35722.A0A0B7NMZ8"/>
<dbReference type="Proteomes" id="UP000054107">
    <property type="component" value="Unassembled WGS sequence"/>
</dbReference>
<protein>
    <submittedName>
        <fullName evidence="1">Uncharacterized protein</fullName>
    </submittedName>
</protein>
<name>A0A0B7NMZ8_9FUNG</name>
<evidence type="ECO:0000313" key="2">
    <source>
        <dbReference type="Proteomes" id="UP000054107"/>
    </source>
</evidence>
<proteinExistence type="predicted"/>
<evidence type="ECO:0000313" key="1">
    <source>
        <dbReference type="EMBL" id="CEP19956.1"/>
    </source>
</evidence>
<dbReference type="InterPro" id="IPR019355">
    <property type="entry name" value="Cell_cycle_regulator_Mat89Bb"/>
</dbReference>
<dbReference type="Pfam" id="PF10221">
    <property type="entry name" value="Mat89Bb"/>
    <property type="match status" value="1"/>
</dbReference>
<reference evidence="1 2" key="1">
    <citation type="submission" date="2014-09" db="EMBL/GenBank/DDBJ databases">
        <authorList>
            <person name="Ellenberger Sabrina"/>
        </authorList>
    </citation>
    <scope>NUCLEOTIDE SEQUENCE [LARGE SCALE GENOMIC DNA]</scope>
    <source>
        <strain evidence="1 2">CBS 412.66</strain>
    </source>
</reference>
<organism evidence="1 2">
    <name type="scientific">Parasitella parasitica</name>
    <dbReference type="NCBI Taxonomy" id="35722"/>
    <lineage>
        <taxon>Eukaryota</taxon>
        <taxon>Fungi</taxon>
        <taxon>Fungi incertae sedis</taxon>
        <taxon>Mucoromycota</taxon>
        <taxon>Mucoromycotina</taxon>
        <taxon>Mucoromycetes</taxon>
        <taxon>Mucorales</taxon>
        <taxon>Mucorineae</taxon>
        <taxon>Mucoraceae</taxon>
        <taxon>Parasitella</taxon>
    </lineage>
</organism>
<sequence>MVQSSIEFCRIVWDIQSAARKHIVNVMVAGATPILVNDTTKQSLQSLEQQFPHAQPRQAYAHDRIQPTIEHSLKSFVDNDNNDGGDDNKITLKRCRIILIAVAKHPGEKAFEFHNNPNDPVRDLRAIVYQAVANTDPSLDHVQVDVLRLLPYGESTKRPSNILSKQVSPQISMSIYNIPNGQHDLKHAMRHLAQLYYNINVLHISNIPMKSAGQAQSTHTVTLFYQANGYHLINQQEPLRNLCIHDPAYLKYREIKLVYSKRSKKALPGK</sequence>
<dbReference type="OrthoDB" id="5844105at2759"/>
<keyword evidence="2" id="KW-1185">Reference proteome</keyword>
<dbReference type="EMBL" id="LN734156">
    <property type="protein sequence ID" value="CEP19956.1"/>
    <property type="molecule type" value="Genomic_DNA"/>
</dbReference>
<accession>A0A0B7NMZ8</accession>
<dbReference type="AlphaFoldDB" id="A0A0B7NMZ8"/>